<reference evidence="2" key="1">
    <citation type="journal article" date="2020" name="Stud. Mycol.">
        <title>101 Dothideomycetes genomes: a test case for predicting lifestyles and emergence of pathogens.</title>
        <authorList>
            <person name="Haridas S."/>
            <person name="Albert R."/>
            <person name="Binder M."/>
            <person name="Bloem J."/>
            <person name="Labutti K."/>
            <person name="Salamov A."/>
            <person name="Andreopoulos B."/>
            <person name="Baker S."/>
            <person name="Barry K."/>
            <person name="Bills G."/>
            <person name="Bluhm B."/>
            <person name="Cannon C."/>
            <person name="Castanera R."/>
            <person name="Culley D."/>
            <person name="Daum C."/>
            <person name="Ezra D."/>
            <person name="Gonzalez J."/>
            <person name="Henrissat B."/>
            <person name="Kuo A."/>
            <person name="Liang C."/>
            <person name="Lipzen A."/>
            <person name="Lutzoni F."/>
            <person name="Magnuson J."/>
            <person name="Mondo S."/>
            <person name="Nolan M."/>
            <person name="Ohm R."/>
            <person name="Pangilinan J."/>
            <person name="Park H.-J."/>
            <person name="Ramirez L."/>
            <person name="Alfaro M."/>
            <person name="Sun H."/>
            <person name="Tritt A."/>
            <person name="Yoshinaga Y."/>
            <person name="Zwiers L.-H."/>
            <person name="Turgeon B."/>
            <person name="Goodwin S."/>
            <person name="Spatafora J."/>
            <person name="Crous P."/>
            <person name="Grigoriev I."/>
        </authorList>
    </citation>
    <scope>NUCLEOTIDE SEQUENCE</scope>
    <source>
        <strain evidence="2">CBS 690.94</strain>
    </source>
</reference>
<organism evidence="2 3">
    <name type="scientific">Karstenula rhodostoma CBS 690.94</name>
    <dbReference type="NCBI Taxonomy" id="1392251"/>
    <lineage>
        <taxon>Eukaryota</taxon>
        <taxon>Fungi</taxon>
        <taxon>Dikarya</taxon>
        <taxon>Ascomycota</taxon>
        <taxon>Pezizomycotina</taxon>
        <taxon>Dothideomycetes</taxon>
        <taxon>Pleosporomycetidae</taxon>
        <taxon>Pleosporales</taxon>
        <taxon>Massarineae</taxon>
        <taxon>Didymosphaeriaceae</taxon>
        <taxon>Karstenula</taxon>
    </lineage>
</organism>
<dbReference type="AlphaFoldDB" id="A0A9P4P6W8"/>
<accession>A0A9P4P6W8</accession>
<name>A0A9P4P6W8_9PLEO</name>
<proteinExistence type="predicted"/>
<comment type="caution">
    <text evidence="2">The sequence shown here is derived from an EMBL/GenBank/DDBJ whole genome shotgun (WGS) entry which is preliminary data.</text>
</comment>
<dbReference type="Proteomes" id="UP000799764">
    <property type="component" value="Unassembled WGS sequence"/>
</dbReference>
<dbReference type="EMBL" id="MU001515">
    <property type="protein sequence ID" value="KAF2437654.1"/>
    <property type="molecule type" value="Genomic_DNA"/>
</dbReference>
<feature type="compositionally biased region" description="Basic and acidic residues" evidence="1">
    <location>
        <begin position="63"/>
        <end position="74"/>
    </location>
</feature>
<keyword evidence="3" id="KW-1185">Reference proteome</keyword>
<evidence type="ECO:0000256" key="1">
    <source>
        <dbReference type="SAM" id="MobiDB-lite"/>
    </source>
</evidence>
<evidence type="ECO:0000313" key="2">
    <source>
        <dbReference type="EMBL" id="KAF2437654.1"/>
    </source>
</evidence>
<feature type="region of interest" description="Disordered" evidence="1">
    <location>
        <begin position="1"/>
        <end position="74"/>
    </location>
</feature>
<sequence>MRTSQGCPARYHRASIAPAPAPEPRDWRPRRPTAPPSVPKCLSWPRPLTDGYSRRRWSQGDTPAERSRPEKQQHLYDTTWEERLQPWSERVRYGIPADEHVARCIEIPPVDVQFLCSRLSGSTTGSLRFGAQGVASRLVATLGVARTTNADSGLRMRSWDLLIRGACVSHGRLWRRR</sequence>
<evidence type="ECO:0000313" key="3">
    <source>
        <dbReference type="Proteomes" id="UP000799764"/>
    </source>
</evidence>
<gene>
    <name evidence="2" type="ORF">P171DRAFT_179796</name>
</gene>
<protein>
    <submittedName>
        <fullName evidence="2">Uncharacterized protein</fullName>
    </submittedName>
</protein>